<evidence type="ECO:0000256" key="1">
    <source>
        <dbReference type="ARBA" id="ARBA00023172"/>
    </source>
</evidence>
<accession>A0A830GHW6</accession>
<dbReference type="PANTHER" id="PTHR30349:SF87">
    <property type="entry name" value="TRANSPOSASE A"/>
    <property type="match status" value="1"/>
</dbReference>
<dbReference type="InterPro" id="IPR050090">
    <property type="entry name" value="Tyrosine_recombinase_XerCD"/>
</dbReference>
<proteinExistence type="predicted"/>
<dbReference type="Proteomes" id="UP000605784">
    <property type="component" value="Unassembled WGS sequence"/>
</dbReference>
<evidence type="ECO:0000313" key="4">
    <source>
        <dbReference type="Proteomes" id="UP000605784"/>
    </source>
</evidence>
<dbReference type="Gene3D" id="1.10.443.10">
    <property type="entry name" value="Intergrase catalytic core"/>
    <property type="match status" value="1"/>
</dbReference>
<dbReference type="GO" id="GO:0003677">
    <property type="term" value="F:DNA binding"/>
    <property type="evidence" value="ECO:0007669"/>
    <property type="project" value="InterPro"/>
</dbReference>
<keyword evidence="4" id="KW-1185">Reference proteome</keyword>
<comment type="caution">
    <text evidence="3">The sequence shown here is derived from an EMBL/GenBank/DDBJ whole genome shotgun (WGS) entry which is preliminary data.</text>
</comment>
<dbReference type="InterPro" id="IPR013762">
    <property type="entry name" value="Integrase-like_cat_sf"/>
</dbReference>
<dbReference type="PROSITE" id="PS51898">
    <property type="entry name" value="TYR_RECOMBINASE"/>
    <property type="match status" value="1"/>
</dbReference>
<protein>
    <recommendedName>
        <fullName evidence="2">Tyr recombinase domain-containing protein</fullName>
    </recommendedName>
</protein>
<dbReference type="AlphaFoldDB" id="A0A830GHW6"/>
<dbReference type="InterPro" id="IPR002104">
    <property type="entry name" value="Integrase_catalytic"/>
</dbReference>
<dbReference type="PANTHER" id="PTHR30349">
    <property type="entry name" value="PHAGE INTEGRASE-RELATED"/>
    <property type="match status" value="1"/>
</dbReference>
<dbReference type="GO" id="GO:0006310">
    <property type="term" value="P:DNA recombination"/>
    <property type="evidence" value="ECO:0007669"/>
    <property type="project" value="UniProtKB-KW"/>
</dbReference>
<gene>
    <name evidence="3" type="ORF">GCM10009030_00280</name>
</gene>
<name>A0A830GHW6_9EURY</name>
<organism evidence="3 4">
    <name type="scientific">Haloarcula pellucida</name>
    <dbReference type="NCBI Taxonomy" id="1427151"/>
    <lineage>
        <taxon>Archaea</taxon>
        <taxon>Methanobacteriati</taxon>
        <taxon>Methanobacteriota</taxon>
        <taxon>Stenosarchaea group</taxon>
        <taxon>Halobacteria</taxon>
        <taxon>Halobacteriales</taxon>
        <taxon>Haloarculaceae</taxon>
        <taxon>Haloarcula</taxon>
    </lineage>
</organism>
<sequence>MGFTHSPLIKAESLVRTMPTDDFSGFRRRYRNALDRLEDSDDLHSEDRDAIHQWLRDRDGDLAVSSLAQYAGRLRVLGERSDIPLVDLSLDDVRELFFELRNDPDAGRGGPPSESTVYNYQAALAAFANHREDKWVEDFDPDKPAQQQKTVNEDDMLTQDEVAALVDACKRPRNQAIVEFLADTGVRLTLAGSLRVKDVDLDGERATYTPNRNAIGLKGAEIKPYPIIDSKASLRVYLRHSHPRPDEPEAALFHSFEGFGDVTEDDGALSPERFRSVLRSVADDAGIDKPVNPHNFRHTAVTRMWREGWGKQEIQHRVQWSLDTNMWQRYVHVTAEQMNEEIFAEAGVVEDDDSLSKERTTCGNCRETIPAHADYCSWCGEPNSREARETKDSAVGSLADGLAELDDAGRRQFVAELLQEIEADPSQLGTHESPSSSRD</sequence>
<dbReference type="InterPro" id="IPR011010">
    <property type="entry name" value="DNA_brk_join_enz"/>
</dbReference>
<evidence type="ECO:0000259" key="2">
    <source>
        <dbReference type="PROSITE" id="PS51898"/>
    </source>
</evidence>
<reference evidence="3" key="2">
    <citation type="submission" date="2020-09" db="EMBL/GenBank/DDBJ databases">
        <authorList>
            <person name="Sun Q."/>
            <person name="Ohkuma M."/>
        </authorList>
    </citation>
    <scope>NUCLEOTIDE SEQUENCE</scope>
    <source>
        <strain evidence="3">JCM 17820</strain>
    </source>
</reference>
<dbReference type="GO" id="GO:0015074">
    <property type="term" value="P:DNA integration"/>
    <property type="evidence" value="ECO:0007669"/>
    <property type="project" value="InterPro"/>
</dbReference>
<dbReference type="Pfam" id="PF00589">
    <property type="entry name" value="Phage_integrase"/>
    <property type="match status" value="1"/>
</dbReference>
<evidence type="ECO:0000313" key="3">
    <source>
        <dbReference type="EMBL" id="GGN84551.1"/>
    </source>
</evidence>
<dbReference type="EMBL" id="BMOU01000001">
    <property type="protein sequence ID" value="GGN84551.1"/>
    <property type="molecule type" value="Genomic_DNA"/>
</dbReference>
<dbReference type="SUPFAM" id="SSF56349">
    <property type="entry name" value="DNA breaking-rejoining enzymes"/>
    <property type="match status" value="1"/>
</dbReference>
<keyword evidence="1" id="KW-0233">DNA recombination</keyword>
<reference evidence="3" key="1">
    <citation type="journal article" date="2014" name="Int. J. Syst. Evol. Microbiol.">
        <title>Complete genome sequence of Corynebacterium casei LMG S-19264T (=DSM 44701T), isolated from a smear-ripened cheese.</title>
        <authorList>
            <consortium name="US DOE Joint Genome Institute (JGI-PGF)"/>
            <person name="Walter F."/>
            <person name="Albersmeier A."/>
            <person name="Kalinowski J."/>
            <person name="Ruckert C."/>
        </authorList>
    </citation>
    <scope>NUCLEOTIDE SEQUENCE</scope>
    <source>
        <strain evidence="3">JCM 17820</strain>
    </source>
</reference>
<feature type="domain" description="Tyr recombinase" evidence="2">
    <location>
        <begin position="152"/>
        <end position="344"/>
    </location>
</feature>